<evidence type="ECO:0000313" key="2">
    <source>
        <dbReference type="Proteomes" id="UP001185927"/>
    </source>
</evidence>
<organism evidence="1 2">
    <name type="scientific">Rhodococcus globerulus</name>
    <dbReference type="NCBI Taxonomy" id="33008"/>
    <lineage>
        <taxon>Bacteria</taxon>
        <taxon>Bacillati</taxon>
        <taxon>Actinomycetota</taxon>
        <taxon>Actinomycetes</taxon>
        <taxon>Mycobacteriales</taxon>
        <taxon>Nocardiaceae</taxon>
        <taxon>Rhodococcus</taxon>
    </lineage>
</organism>
<reference evidence="1 2" key="1">
    <citation type="submission" date="2023-10" db="EMBL/GenBank/DDBJ databases">
        <title>Development of a sustainable strategy for remediation of hydrocarbon-contaminated territories based on the waste exchange concept.</title>
        <authorList>
            <person name="Krivoruchko A."/>
        </authorList>
    </citation>
    <scope>NUCLEOTIDE SEQUENCE [LARGE SCALE GENOMIC DNA]</scope>
    <source>
        <strain evidence="1 2">IEGM 1203</strain>
    </source>
</reference>
<dbReference type="EMBL" id="JAWLKB010000004">
    <property type="protein sequence ID" value="MDV6267044.1"/>
    <property type="molecule type" value="Genomic_DNA"/>
</dbReference>
<gene>
    <name evidence="1" type="ORF">R3Q16_10560</name>
</gene>
<proteinExistence type="predicted"/>
<name>A0ABU4BS44_RHOGO</name>
<sequence>MSNIPHYLEAERLLNEAELDVSANWPSRTGETKADILAAANVHALLAIVDKLEGR</sequence>
<protein>
    <submittedName>
        <fullName evidence="1">Uncharacterized protein</fullName>
    </submittedName>
</protein>
<accession>A0ABU4BS44</accession>
<dbReference type="RefSeq" id="WP_317541255.1">
    <property type="nucleotide sequence ID" value="NZ_JAWLKB010000004.1"/>
</dbReference>
<comment type="caution">
    <text evidence="1">The sequence shown here is derived from an EMBL/GenBank/DDBJ whole genome shotgun (WGS) entry which is preliminary data.</text>
</comment>
<keyword evidence="2" id="KW-1185">Reference proteome</keyword>
<dbReference type="Proteomes" id="UP001185927">
    <property type="component" value="Unassembled WGS sequence"/>
</dbReference>
<evidence type="ECO:0000313" key="1">
    <source>
        <dbReference type="EMBL" id="MDV6267044.1"/>
    </source>
</evidence>